<dbReference type="InterPro" id="IPR001310">
    <property type="entry name" value="Histidine_triad_HIT"/>
</dbReference>
<dbReference type="InterPro" id="IPR019808">
    <property type="entry name" value="Histidine_triad_CS"/>
</dbReference>
<sequence length="114" mass="12733">MSDCLFCKIVSGAIPANKVHEDELCIGFKDIHPQAPQHVLFIPRQHLATLNDATSEHRELLGHLMISAAKYARENNLADAGYRVVMNTNREAGQTVFHVHLHMLAGRQLTWPPG</sequence>
<name>A0A2W5TA62_9BACT</name>
<evidence type="ECO:0000256" key="1">
    <source>
        <dbReference type="PIRSR" id="PIRSR601310-1"/>
    </source>
</evidence>
<feature type="domain" description="HIT" evidence="4">
    <location>
        <begin position="5"/>
        <end position="114"/>
    </location>
</feature>
<evidence type="ECO:0000313" key="5">
    <source>
        <dbReference type="EMBL" id="PZR09356.1"/>
    </source>
</evidence>
<dbReference type="CDD" id="cd01276">
    <property type="entry name" value="PKCI_related"/>
    <property type="match status" value="1"/>
</dbReference>
<protein>
    <submittedName>
        <fullName evidence="5">Histidine triad nucleotide-binding protein</fullName>
    </submittedName>
</protein>
<feature type="active site" description="Tele-AMP-histidine intermediate" evidence="1">
    <location>
        <position position="100"/>
    </location>
</feature>
<accession>A0A2W5TA62</accession>
<dbReference type="Gene3D" id="3.30.428.10">
    <property type="entry name" value="HIT-like"/>
    <property type="match status" value="1"/>
</dbReference>
<dbReference type="PRINTS" id="PR00332">
    <property type="entry name" value="HISTRIAD"/>
</dbReference>
<dbReference type="PROSITE" id="PS51084">
    <property type="entry name" value="HIT_2"/>
    <property type="match status" value="1"/>
</dbReference>
<evidence type="ECO:0000256" key="2">
    <source>
        <dbReference type="PIRSR" id="PIRSR601310-3"/>
    </source>
</evidence>
<reference evidence="5 6" key="1">
    <citation type="submission" date="2017-08" db="EMBL/GenBank/DDBJ databases">
        <title>Infants hospitalized years apart are colonized by the same room-sourced microbial strains.</title>
        <authorList>
            <person name="Brooks B."/>
            <person name="Olm M.R."/>
            <person name="Firek B.A."/>
            <person name="Baker R."/>
            <person name="Thomas B.C."/>
            <person name="Morowitz M.J."/>
            <person name="Banfield J.F."/>
        </authorList>
    </citation>
    <scope>NUCLEOTIDE SEQUENCE [LARGE SCALE GENOMIC DNA]</scope>
    <source>
        <strain evidence="5">S2_003_000_R2_14</strain>
    </source>
</reference>
<dbReference type="Pfam" id="PF11969">
    <property type="entry name" value="DcpS_C"/>
    <property type="match status" value="1"/>
</dbReference>
<dbReference type="InterPro" id="IPR036265">
    <property type="entry name" value="HIT-like_sf"/>
</dbReference>
<dbReference type="SUPFAM" id="SSF54197">
    <property type="entry name" value="HIT-like"/>
    <property type="match status" value="1"/>
</dbReference>
<organism evidence="5 6">
    <name type="scientific">Archangium gephyra</name>
    <dbReference type="NCBI Taxonomy" id="48"/>
    <lineage>
        <taxon>Bacteria</taxon>
        <taxon>Pseudomonadati</taxon>
        <taxon>Myxococcota</taxon>
        <taxon>Myxococcia</taxon>
        <taxon>Myxococcales</taxon>
        <taxon>Cystobacterineae</taxon>
        <taxon>Archangiaceae</taxon>
        <taxon>Archangium</taxon>
    </lineage>
</organism>
<dbReference type="GO" id="GO:0003824">
    <property type="term" value="F:catalytic activity"/>
    <property type="evidence" value="ECO:0007669"/>
    <property type="project" value="InterPro"/>
</dbReference>
<feature type="short sequence motif" description="Histidine triad motif" evidence="2 3">
    <location>
        <begin position="98"/>
        <end position="102"/>
    </location>
</feature>
<evidence type="ECO:0000256" key="3">
    <source>
        <dbReference type="PROSITE-ProRule" id="PRU00464"/>
    </source>
</evidence>
<evidence type="ECO:0000259" key="4">
    <source>
        <dbReference type="PROSITE" id="PS51084"/>
    </source>
</evidence>
<evidence type="ECO:0000313" key="6">
    <source>
        <dbReference type="Proteomes" id="UP000249061"/>
    </source>
</evidence>
<dbReference type="InterPro" id="IPR011146">
    <property type="entry name" value="HIT-like"/>
</dbReference>
<proteinExistence type="predicted"/>
<dbReference type="PANTHER" id="PTHR23089">
    <property type="entry name" value="HISTIDINE TRIAD HIT PROTEIN"/>
    <property type="match status" value="1"/>
</dbReference>
<dbReference type="AlphaFoldDB" id="A0A2W5TA62"/>
<dbReference type="Proteomes" id="UP000249061">
    <property type="component" value="Unassembled WGS sequence"/>
</dbReference>
<gene>
    <name evidence="5" type="ORF">DI536_22510</name>
</gene>
<comment type="caution">
    <text evidence="5">The sequence shown here is derived from an EMBL/GenBank/DDBJ whole genome shotgun (WGS) entry which is preliminary data.</text>
</comment>
<dbReference type="EMBL" id="QFQP01000021">
    <property type="protein sequence ID" value="PZR09356.1"/>
    <property type="molecule type" value="Genomic_DNA"/>
</dbReference>
<dbReference type="PROSITE" id="PS00892">
    <property type="entry name" value="HIT_1"/>
    <property type="match status" value="1"/>
</dbReference>